<dbReference type="SMART" id="SM00283">
    <property type="entry name" value="MA"/>
    <property type="match status" value="1"/>
</dbReference>
<evidence type="ECO:0000259" key="5">
    <source>
        <dbReference type="PROSITE" id="PS50111"/>
    </source>
</evidence>
<feature type="transmembrane region" description="Helical" evidence="4">
    <location>
        <begin position="21"/>
        <end position="41"/>
    </location>
</feature>
<dbReference type="PANTHER" id="PTHR43531:SF14">
    <property type="entry name" value="METHYL-ACCEPTING CHEMOTAXIS PROTEIN I-RELATED"/>
    <property type="match status" value="1"/>
</dbReference>
<evidence type="ECO:0000313" key="6">
    <source>
        <dbReference type="EMBL" id="MDD0816048.1"/>
    </source>
</evidence>
<keyword evidence="4" id="KW-1133">Transmembrane helix</keyword>
<comment type="similarity">
    <text evidence="2">Belongs to the methyl-accepting chemotaxis (MCP) protein family.</text>
</comment>
<keyword evidence="4" id="KW-0472">Membrane</keyword>
<keyword evidence="3" id="KW-0807">Transducer</keyword>
<comment type="caution">
    <text evidence="6">The sequence shown here is derived from an EMBL/GenBank/DDBJ whole genome shotgun (WGS) entry which is preliminary data.</text>
</comment>
<feature type="domain" description="Methyl-accepting transducer" evidence="5">
    <location>
        <begin position="233"/>
        <end position="462"/>
    </location>
</feature>
<keyword evidence="4" id="KW-0812">Transmembrane</keyword>
<evidence type="ECO:0000256" key="1">
    <source>
        <dbReference type="ARBA" id="ARBA00022481"/>
    </source>
</evidence>
<evidence type="ECO:0000256" key="4">
    <source>
        <dbReference type="SAM" id="Phobius"/>
    </source>
</evidence>
<dbReference type="Gene3D" id="1.10.287.950">
    <property type="entry name" value="Methyl-accepting chemotaxis protein"/>
    <property type="match status" value="1"/>
</dbReference>
<accession>A0ABT5MHH9</accession>
<dbReference type="RefSeq" id="WP_273927746.1">
    <property type="nucleotide sequence ID" value="NZ_JAQSIO010000006.1"/>
</dbReference>
<dbReference type="CDD" id="cd11386">
    <property type="entry name" value="MCP_signal"/>
    <property type="match status" value="1"/>
</dbReference>
<feature type="transmembrane region" description="Helical" evidence="4">
    <location>
        <begin position="47"/>
        <end position="69"/>
    </location>
</feature>
<dbReference type="InterPro" id="IPR004089">
    <property type="entry name" value="MCPsignal_dom"/>
</dbReference>
<organism evidence="6 7">
    <name type="scientific">Curvibacter microcysteis</name>
    <dbReference type="NCBI Taxonomy" id="3026419"/>
    <lineage>
        <taxon>Bacteria</taxon>
        <taxon>Pseudomonadati</taxon>
        <taxon>Pseudomonadota</taxon>
        <taxon>Betaproteobacteria</taxon>
        <taxon>Burkholderiales</taxon>
        <taxon>Comamonadaceae</taxon>
        <taxon>Curvibacter</taxon>
    </lineage>
</organism>
<dbReference type="Proteomes" id="UP001528672">
    <property type="component" value="Unassembled WGS sequence"/>
</dbReference>
<dbReference type="PROSITE" id="PS50111">
    <property type="entry name" value="CHEMOTAXIS_TRANSDUC_2"/>
    <property type="match status" value="1"/>
</dbReference>
<name>A0ABT5MHH9_9BURK</name>
<evidence type="ECO:0000256" key="3">
    <source>
        <dbReference type="PROSITE-ProRule" id="PRU00284"/>
    </source>
</evidence>
<evidence type="ECO:0000313" key="7">
    <source>
        <dbReference type="Proteomes" id="UP001528672"/>
    </source>
</evidence>
<keyword evidence="1" id="KW-0488">Methylation</keyword>
<keyword evidence="7" id="KW-1185">Reference proteome</keyword>
<proteinExistence type="inferred from homology"/>
<dbReference type="Pfam" id="PF00015">
    <property type="entry name" value="MCPsignal"/>
    <property type="match status" value="1"/>
</dbReference>
<dbReference type="InterPro" id="IPR051310">
    <property type="entry name" value="MCP_chemotaxis"/>
</dbReference>
<evidence type="ECO:0000256" key="2">
    <source>
        <dbReference type="ARBA" id="ARBA00029447"/>
    </source>
</evidence>
<reference evidence="6 7" key="1">
    <citation type="submission" date="2023-02" db="EMBL/GenBank/DDBJ databases">
        <title>Bacterial whole genome sequence for Curvibacter sp. HBC28.</title>
        <authorList>
            <person name="Le V."/>
            <person name="Ko S.-R."/>
            <person name="Ahn C.-Y."/>
            <person name="Oh H.-M."/>
        </authorList>
    </citation>
    <scope>NUCLEOTIDE SEQUENCE [LARGE SCALE GENOMIC DNA]</scope>
    <source>
        <strain evidence="6 7">HBC28</strain>
    </source>
</reference>
<sequence length="478" mass="50069">MNTPHAGARRPKAHNGHAQDLLGDRVMLAAIGLSAVAALILGQTFDALGLALGASVGLLLLAGLGYAGWRGQRPARVALTVALVGFVVLHIQLSRGMSEFHFGVFVTLALLLVYRDWRPVVLAAVLFAVHHIGFDRLQAAGFGVYCTSEANFGRILLHATYVVIQTALEVQLAIWLKRAGDEGDELTALVAAVNQSDHIHLDLSHVDVHTPPGLALQSALLRMHEAVTQVQSASANIETACREIASGNMDLSNRTEQTAGNLAQAASNMGELTNTVQQSADSASQAKQLASTAAQVAEQGGVAVRQVVHTMEAIQTSATRIADITTVIDGIAFQTNLLALNAAVEAARAGEQGRGFAVVAGEVRALAQRSAGAAREIKSLISQSLETVEAGRVQVHAAGNTMADIVSSVQRVSHIIADISTAAIEQSQGIGQVNAAVNELDQMTQQNAALVEESAAAATNLSEQAQRLMGSVAVFQVR</sequence>
<gene>
    <name evidence="6" type="ORF">PSQ39_15530</name>
</gene>
<dbReference type="EMBL" id="JAQSIO010000006">
    <property type="protein sequence ID" value="MDD0816048.1"/>
    <property type="molecule type" value="Genomic_DNA"/>
</dbReference>
<dbReference type="SUPFAM" id="SSF58104">
    <property type="entry name" value="Methyl-accepting chemotaxis protein (MCP) signaling domain"/>
    <property type="match status" value="1"/>
</dbReference>
<protein>
    <submittedName>
        <fullName evidence="6">Methyl-accepting chemotaxis protein</fullName>
    </submittedName>
</protein>
<dbReference type="PANTHER" id="PTHR43531">
    <property type="entry name" value="PROTEIN ICFG"/>
    <property type="match status" value="1"/>
</dbReference>
<feature type="transmembrane region" description="Helical" evidence="4">
    <location>
        <begin position="76"/>
        <end position="94"/>
    </location>
</feature>